<dbReference type="PRINTS" id="PR00452">
    <property type="entry name" value="SH3DOMAIN"/>
</dbReference>
<feature type="region of interest" description="Disordered" evidence="3">
    <location>
        <begin position="1"/>
        <end position="256"/>
    </location>
</feature>
<protein>
    <recommendedName>
        <fullName evidence="4">SH3 domain-containing protein</fullName>
    </recommendedName>
</protein>
<feature type="compositionally biased region" description="Basic and acidic residues" evidence="3">
    <location>
        <begin position="781"/>
        <end position="790"/>
    </location>
</feature>
<name>A0A1A8LN96_9TELE</name>
<dbReference type="Gene3D" id="2.30.30.40">
    <property type="entry name" value="SH3 Domains"/>
    <property type="match status" value="2"/>
</dbReference>
<dbReference type="PANTHER" id="PTHR45929">
    <property type="entry name" value="JAK PATHWAY SIGNAL TRANSDUCTION ADAPTOR MOLECULE"/>
    <property type="match status" value="1"/>
</dbReference>
<evidence type="ECO:0000256" key="2">
    <source>
        <dbReference type="PROSITE-ProRule" id="PRU00192"/>
    </source>
</evidence>
<feature type="compositionally biased region" description="Polar residues" evidence="3">
    <location>
        <begin position="693"/>
        <end position="714"/>
    </location>
</feature>
<dbReference type="AlphaFoldDB" id="A0A1A8LN96"/>
<feature type="compositionally biased region" description="Pro residues" evidence="3">
    <location>
        <begin position="648"/>
        <end position="675"/>
    </location>
</feature>
<dbReference type="PANTHER" id="PTHR45929:SF2">
    <property type="entry name" value="SIGNAL TRANSDUCING ADAPTER MOLECULE 1"/>
    <property type="match status" value="1"/>
</dbReference>
<evidence type="ECO:0000313" key="5">
    <source>
        <dbReference type="EMBL" id="SBR46072.1"/>
    </source>
</evidence>
<evidence type="ECO:0000256" key="1">
    <source>
        <dbReference type="ARBA" id="ARBA00022443"/>
    </source>
</evidence>
<sequence>MAEARSEGEETNLRRRDTREQVVRRQPNSSGARPDRHKPEHRHSQGPLSSIRAVIKRTTRPISVIETPRDPARDRDRDRERDRDRDRERERDRDRDRERDRDRRRPEITILSAEPLPSTSWFPGVAAGIPPPPPPPAQIWGPTIHPSIEPPPSYEEVIREKTQEQVLLPTSTSSSTSPVSRTTIAIQTDPRPDPDPEEAQKEKPAKPPRPPLPDPLKSSNVDDITSAASQSAALSSDADGVATHTHSEERTHTSTGCSDLLADLCLPLTSTCGAQTDQSVQSSSAPADASHVPVERPRPRPRPRTKLGRQLIRNEVKVQTLVKLREDGLATLAAQASSSSSKQGGGQGKYLQELLEAFSSDDWGFPDHRSDSSEHSQSESEEEGNDDMAALRARIQMFEQQVADGSCGDDNDRQTGTSEDIAVGKRPEPRPRSRLQGQLAKSVPPVTAPKPKNISPVPKSVPPVTAPKPKNISPVPKPSNKEFWEGEDLTAGAPTGTKPSEPRPAKPSIAPKPQSVSPPPPVAVPAARPPPPKLTPSLPNPTAPPRPSVTPRVSLGAPLQDGSTVEVGGGAEPLAATQTVTGGSSQTKPATLTSARRLSAPCLAPKTISVPQTQPDPNPASVSTPGPTPTPPARRVSVLQDNVDPTSPDAPPRSKPLPLRPPPIKSAPERPPPPAINSAPSANRIAVCKATPTADQCSQTAASPPAGSANQTQKAAKRGPPLPPRPKPGHPLYDSYMKQDVLIVLDDPPPTPSDEGGVQTTTTPLINPSQGLLDQDTQPKTAKDEDIRSKPALDVLSDQQSILSLQPAEQKQQSEPPPVSGPRCLALFDYEGEEEDELTFSQGDVIVLLELMGEEWGRGQIHGKAGIFPLNFTDVVEPLPVMTSSGESFKPEKTEAIKPSAFQEWAVALFDFPGQTTEDLPFHKGALIQVLEHIDAEWRRGRLEGREGLYPVAFTRPSQAQPITGQHSAVKGTAKVLSG</sequence>
<feature type="domain" description="SH3" evidence="4">
    <location>
        <begin position="901"/>
        <end position="960"/>
    </location>
</feature>
<feature type="compositionally biased region" description="Polar residues" evidence="3">
    <location>
        <begin position="275"/>
        <end position="285"/>
    </location>
</feature>
<organism evidence="5">
    <name type="scientific">Nothobranchius pienaari</name>
    <dbReference type="NCBI Taxonomy" id="704102"/>
    <lineage>
        <taxon>Eukaryota</taxon>
        <taxon>Metazoa</taxon>
        <taxon>Chordata</taxon>
        <taxon>Craniata</taxon>
        <taxon>Vertebrata</taxon>
        <taxon>Euteleostomi</taxon>
        <taxon>Actinopterygii</taxon>
        <taxon>Neopterygii</taxon>
        <taxon>Teleostei</taxon>
        <taxon>Neoteleostei</taxon>
        <taxon>Acanthomorphata</taxon>
        <taxon>Ovalentaria</taxon>
        <taxon>Atherinomorphae</taxon>
        <taxon>Cyprinodontiformes</taxon>
        <taxon>Nothobranchiidae</taxon>
        <taxon>Nothobranchius</taxon>
    </lineage>
</organism>
<feature type="region of interest" description="Disordered" evidence="3">
    <location>
        <begin position="275"/>
        <end position="311"/>
    </location>
</feature>
<feature type="compositionally biased region" description="Pro residues" evidence="3">
    <location>
        <begin position="516"/>
        <end position="548"/>
    </location>
</feature>
<gene>
    <name evidence="5" type="primary">Nfu_g_1_019179</name>
</gene>
<feature type="compositionally biased region" description="Low complexity" evidence="3">
    <location>
        <begin position="226"/>
        <end position="238"/>
    </location>
</feature>
<feature type="compositionally biased region" description="Basic and acidic residues" evidence="3">
    <location>
        <begin position="190"/>
        <end position="205"/>
    </location>
</feature>
<feature type="compositionally biased region" description="Basic and acidic residues" evidence="3">
    <location>
        <begin position="1"/>
        <end position="23"/>
    </location>
</feature>
<dbReference type="InterPro" id="IPR035835">
    <property type="entry name" value="Eve1_SH3_3"/>
</dbReference>
<dbReference type="SMART" id="SM00326">
    <property type="entry name" value="SH3"/>
    <property type="match status" value="2"/>
</dbReference>
<feature type="compositionally biased region" description="Polar residues" evidence="3">
    <location>
        <begin position="758"/>
        <end position="780"/>
    </location>
</feature>
<feature type="domain" description="SH3" evidence="4">
    <location>
        <begin position="819"/>
        <end position="878"/>
    </location>
</feature>
<reference evidence="5" key="1">
    <citation type="submission" date="2016-05" db="EMBL/GenBank/DDBJ databases">
        <authorList>
            <person name="Lavstsen T."/>
            <person name="Jespersen J.S."/>
        </authorList>
    </citation>
    <scope>NUCLEOTIDE SEQUENCE</scope>
    <source>
        <tissue evidence="5">Brain</tissue>
    </source>
</reference>
<dbReference type="Pfam" id="PF00018">
    <property type="entry name" value="SH3_1"/>
    <property type="match status" value="2"/>
</dbReference>
<keyword evidence="1 2" id="KW-0728">SH3 domain</keyword>
<dbReference type="PRINTS" id="PR01217">
    <property type="entry name" value="PRICHEXTENSN"/>
</dbReference>
<feature type="compositionally biased region" description="Basic and acidic residues" evidence="3">
    <location>
        <begin position="67"/>
        <end position="107"/>
    </location>
</feature>
<feature type="compositionally biased region" description="Basic and acidic residues" evidence="3">
    <location>
        <begin position="422"/>
        <end position="431"/>
    </location>
</feature>
<dbReference type="GO" id="GO:0033565">
    <property type="term" value="C:ESCRT-0 complex"/>
    <property type="evidence" value="ECO:0007669"/>
    <property type="project" value="TreeGrafter"/>
</dbReference>
<dbReference type="InterPro" id="IPR036028">
    <property type="entry name" value="SH3-like_dom_sf"/>
</dbReference>
<evidence type="ECO:0000256" key="3">
    <source>
        <dbReference type="SAM" id="MobiDB-lite"/>
    </source>
</evidence>
<feature type="compositionally biased region" description="Basic and acidic residues" evidence="3">
    <location>
        <begin position="365"/>
        <end position="378"/>
    </location>
</feature>
<dbReference type="GO" id="GO:0043328">
    <property type="term" value="P:protein transport to vacuole involved in ubiquitin-dependent protein catabolic process via the multivesicular body sorting pathway"/>
    <property type="evidence" value="ECO:0007669"/>
    <property type="project" value="TreeGrafter"/>
</dbReference>
<evidence type="ECO:0000259" key="4">
    <source>
        <dbReference type="PROSITE" id="PS50002"/>
    </source>
</evidence>
<dbReference type="SUPFAM" id="SSF50044">
    <property type="entry name" value="SH3-domain"/>
    <property type="match status" value="2"/>
</dbReference>
<feature type="compositionally biased region" description="Polar residues" evidence="3">
    <location>
        <begin position="576"/>
        <end position="596"/>
    </location>
</feature>
<dbReference type="InterPro" id="IPR050670">
    <property type="entry name" value="STAM"/>
</dbReference>
<dbReference type="CDD" id="cd11816">
    <property type="entry name" value="SH3_Eve1_3"/>
    <property type="match status" value="1"/>
</dbReference>
<proteinExistence type="predicted"/>
<dbReference type="EMBL" id="HAEF01008161">
    <property type="protein sequence ID" value="SBR46072.1"/>
    <property type="molecule type" value="Transcribed_RNA"/>
</dbReference>
<feature type="region of interest" description="Disordered" evidence="3">
    <location>
        <begin position="333"/>
        <end position="790"/>
    </location>
</feature>
<dbReference type="InterPro" id="IPR001452">
    <property type="entry name" value="SH3_domain"/>
</dbReference>
<feature type="compositionally biased region" description="Low complexity" evidence="3">
    <location>
        <begin position="166"/>
        <end position="183"/>
    </location>
</feature>
<dbReference type="PROSITE" id="PS50002">
    <property type="entry name" value="SH3"/>
    <property type="match status" value="2"/>
</dbReference>
<accession>A0A1A8LN96</accession>
<reference evidence="5" key="2">
    <citation type="submission" date="2016-06" db="EMBL/GenBank/DDBJ databases">
        <title>The genome of a short-lived fish provides insights into sex chromosome evolution and the genetic control of aging.</title>
        <authorList>
            <person name="Reichwald K."/>
            <person name="Felder M."/>
            <person name="Petzold A."/>
            <person name="Koch P."/>
            <person name="Groth M."/>
            <person name="Platzer M."/>
        </authorList>
    </citation>
    <scope>NUCLEOTIDE SEQUENCE</scope>
    <source>
        <tissue evidence="5">Brain</tissue>
    </source>
</reference>
<feature type="compositionally biased region" description="Low complexity" evidence="3">
    <location>
        <begin position="333"/>
        <end position="342"/>
    </location>
</feature>